<evidence type="ECO:0000313" key="4">
    <source>
        <dbReference type="Proteomes" id="UP000612456"/>
    </source>
</evidence>
<sequence>MRFYRHRHSLLILLMFVLFVSVSSVSVSNVFAVAPAPTPFPIGILAPPNAYESTQEKYEELADMNVNLIVGGHENVTKSTNETAIRLANANGIQTLVDDWGFHWVTERIQQMTGGGGWFVEIGTNDIGQTFTTPATGSNWVLGRITLKTDKQKWRAGVKLWLNVYDSPSKTTLIGSDALTLPVDTYTPEFVINRSVETNTSYYMELTTNSETKIGAFETSVTNGYNGGQAYKNGVAQNVDLNFEAMFLQFVDSFANGRPSDTYLDDIANHYRDVPGVLGYNLRDEPGSSQFASVQEAVDRLKVNDPDHMALVNLYPNYASPSQLGTDQVDGEFVTSAQSLGQTFRTGADISRIATIQLWLESANVGPGETLTLTLWNSTAKTSEIAHATITSPTTNWPQFMLNADVTPNTNYYWELTHNGGGNNSVGWVDRSVTGVNWINNGTAYKAGTVLNADYWFTINQNITGGTYEDYVYRWVRNSPDVLMFDYYPYGTVTDAYYDNLEVIRRQAHLGNIDFWSYIQSYSTPTPTKEQMGFQIYTNLAYGAKGYVYFTYNTPQGLDNGLILPEGEKNTSYFAAKDLNAEVLKLGPTLTTLSSQAVYHTGTVPATSVSLPSSFFWQLADTSQPALIGYFTNSSGKKYVMVVNKDTTNTRTFTFNLSPKPTTVTEISKTTGAEIVTSYSSTTGSLSASFAPGEGRLYALPSTYEGTNLLSNADFETMSPGLSYPDGWNGGYTGNWNDQFSQSGSHSLRLNPISTNWNRLISTINIPMDPAKHYRVRAWVKSLSSTGTSNMFIREVFTNSTDHYVKKAIPLQPGWNQVEMDYTPGTLVDFVWIGIEADNQINGPIWVDDLYFQEIP</sequence>
<reference evidence="3" key="2">
    <citation type="submission" date="2020-09" db="EMBL/GenBank/DDBJ databases">
        <authorList>
            <person name="Sun Q."/>
            <person name="Zhou Y."/>
        </authorList>
    </citation>
    <scope>NUCLEOTIDE SEQUENCE</scope>
    <source>
        <strain evidence="3">CGMCC 1.15178</strain>
    </source>
</reference>
<dbReference type="Proteomes" id="UP000612456">
    <property type="component" value="Unassembled WGS sequence"/>
</dbReference>
<dbReference type="RefSeq" id="WP_188998410.1">
    <property type="nucleotide sequence ID" value="NZ_BMHP01000007.1"/>
</dbReference>
<protein>
    <recommendedName>
        <fullName evidence="2">CBM-cenC domain-containing protein</fullName>
    </recommendedName>
</protein>
<gene>
    <name evidence="3" type="ORF">GCM10010911_61840</name>
</gene>
<keyword evidence="1" id="KW-0378">Hydrolase</keyword>
<dbReference type="Gene3D" id="3.20.20.80">
    <property type="entry name" value="Glycosidases"/>
    <property type="match status" value="1"/>
</dbReference>
<dbReference type="GO" id="GO:0016798">
    <property type="term" value="F:hydrolase activity, acting on glycosyl bonds"/>
    <property type="evidence" value="ECO:0007669"/>
    <property type="project" value="InterPro"/>
</dbReference>
<dbReference type="Gene3D" id="2.60.120.260">
    <property type="entry name" value="Galactose-binding domain-like"/>
    <property type="match status" value="1"/>
</dbReference>
<comment type="caution">
    <text evidence="3">The sequence shown here is derived from an EMBL/GenBank/DDBJ whole genome shotgun (WGS) entry which is preliminary data.</text>
</comment>
<dbReference type="AlphaFoldDB" id="A0A917E220"/>
<name>A0A917E220_9BACL</name>
<evidence type="ECO:0000259" key="2">
    <source>
        <dbReference type="Pfam" id="PF02018"/>
    </source>
</evidence>
<dbReference type="SUPFAM" id="SSF49785">
    <property type="entry name" value="Galactose-binding domain-like"/>
    <property type="match status" value="1"/>
</dbReference>
<dbReference type="InterPro" id="IPR017853">
    <property type="entry name" value="GH"/>
</dbReference>
<dbReference type="Pfam" id="PF02018">
    <property type="entry name" value="CBM_4_9"/>
    <property type="match status" value="1"/>
</dbReference>
<reference evidence="3" key="1">
    <citation type="journal article" date="2014" name="Int. J. Syst. Evol. Microbiol.">
        <title>Complete genome sequence of Corynebacterium casei LMG S-19264T (=DSM 44701T), isolated from a smear-ripened cheese.</title>
        <authorList>
            <consortium name="US DOE Joint Genome Institute (JGI-PGF)"/>
            <person name="Walter F."/>
            <person name="Albersmeier A."/>
            <person name="Kalinowski J."/>
            <person name="Ruckert C."/>
        </authorList>
    </citation>
    <scope>NUCLEOTIDE SEQUENCE</scope>
    <source>
        <strain evidence="3">CGMCC 1.15178</strain>
    </source>
</reference>
<dbReference type="EMBL" id="BMHP01000007">
    <property type="protein sequence ID" value="GGD94780.1"/>
    <property type="molecule type" value="Genomic_DNA"/>
</dbReference>
<keyword evidence="4" id="KW-1185">Reference proteome</keyword>
<evidence type="ECO:0000313" key="3">
    <source>
        <dbReference type="EMBL" id="GGD94780.1"/>
    </source>
</evidence>
<dbReference type="InterPro" id="IPR008979">
    <property type="entry name" value="Galactose-bd-like_sf"/>
</dbReference>
<evidence type="ECO:0000256" key="1">
    <source>
        <dbReference type="ARBA" id="ARBA00022801"/>
    </source>
</evidence>
<feature type="domain" description="CBM-cenC" evidence="2">
    <location>
        <begin position="708"/>
        <end position="829"/>
    </location>
</feature>
<dbReference type="SUPFAM" id="SSF51445">
    <property type="entry name" value="(Trans)glycosidases"/>
    <property type="match status" value="1"/>
</dbReference>
<organism evidence="3 4">
    <name type="scientific">Paenibacillus nasutitermitis</name>
    <dbReference type="NCBI Taxonomy" id="1652958"/>
    <lineage>
        <taxon>Bacteria</taxon>
        <taxon>Bacillati</taxon>
        <taxon>Bacillota</taxon>
        <taxon>Bacilli</taxon>
        <taxon>Bacillales</taxon>
        <taxon>Paenibacillaceae</taxon>
        <taxon>Paenibacillus</taxon>
    </lineage>
</organism>
<proteinExistence type="predicted"/>
<accession>A0A917E220</accession>
<dbReference type="InterPro" id="IPR003305">
    <property type="entry name" value="CenC_carb-bd"/>
</dbReference>